<name>A0A842J5K2_9BACT</name>
<evidence type="ECO:0000256" key="5">
    <source>
        <dbReference type="SAM" id="SignalP"/>
    </source>
</evidence>
<feature type="compositionally biased region" description="Low complexity" evidence="4">
    <location>
        <begin position="313"/>
        <end position="345"/>
    </location>
</feature>
<feature type="compositionally biased region" description="Basic and acidic residues" evidence="4">
    <location>
        <begin position="301"/>
        <end position="312"/>
    </location>
</feature>
<evidence type="ECO:0000256" key="4">
    <source>
        <dbReference type="SAM" id="MobiDB-lite"/>
    </source>
</evidence>
<feature type="region of interest" description="Disordered" evidence="4">
    <location>
        <begin position="88"/>
        <end position="138"/>
    </location>
</feature>
<feature type="chain" id="PRO_5032529151" description="N-acetylmuramoyl-L-alanine amidase" evidence="5">
    <location>
        <begin position="23"/>
        <end position="614"/>
    </location>
</feature>
<evidence type="ECO:0000256" key="2">
    <source>
        <dbReference type="ARBA" id="ARBA00011901"/>
    </source>
</evidence>
<evidence type="ECO:0000256" key="3">
    <source>
        <dbReference type="ARBA" id="ARBA00022801"/>
    </source>
</evidence>
<reference evidence="7 8" key="1">
    <citation type="submission" date="2020-08" db="EMBL/GenBank/DDBJ databases">
        <title>Complete genome and description of Campylobacter massiliensis Marseille-Q3452 sp. nov.</title>
        <authorList>
            <person name="Antezack A."/>
        </authorList>
    </citation>
    <scope>NUCLEOTIDE SEQUENCE [LARGE SCALE GENOMIC DNA]</scope>
    <source>
        <strain evidence="7 8">Marseille-Q3452</strain>
    </source>
</reference>
<dbReference type="SUPFAM" id="SSF53187">
    <property type="entry name" value="Zn-dependent exopeptidases"/>
    <property type="match status" value="1"/>
</dbReference>
<feature type="signal peptide" evidence="5">
    <location>
        <begin position="1"/>
        <end position="22"/>
    </location>
</feature>
<dbReference type="GO" id="GO:0008745">
    <property type="term" value="F:N-acetylmuramoyl-L-alanine amidase activity"/>
    <property type="evidence" value="ECO:0007669"/>
    <property type="project" value="UniProtKB-EC"/>
</dbReference>
<evidence type="ECO:0000313" key="7">
    <source>
        <dbReference type="EMBL" id="MBC2882931.1"/>
    </source>
</evidence>
<feature type="compositionally biased region" description="Basic and acidic residues" evidence="4">
    <location>
        <begin position="100"/>
        <end position="126"/>
    </location>
</feature>
<gene>
    <name evidence="7" type="ORF">H7R39_06620</name>
</gene>
<dbReference type="EC" id="3.5.1.28" evidence="2"/>
<dbReference type="SMART" id="SM00646">
    <property type="entry name" value="Ami_3"/>
    <property type="match status" value="1"/>
</dbReference>
<proteinExistence type="predicted"/>
<protein>
    <recommendedName>
        <fullName evidence="2">N-acetylmuramoyl-L-alanine amidase</fullName>
        <ecNumber evidence="2">3.5.1.28</ecNumber>
    </recommendedName>
</protein>
<dbReference type="PANTHER" id="PTHR30404:SF0">
    <property type="entry name" value="N-ACETYLMURAMOYL-L-ALANINE AMIDASE AMIC"/>
    <property type="match status" value="1"/>
</dbReference>
<dbReference type="FunFam" id="3.40.630.40:FF:000005">
    <property type="entry name" value="N-acetylmuramoyl-L-alanine amidase (AmiA)"/>
    <property type="match status" value="1"/>
</dbReference>
<dbReference type="EMBL" id="JACLZK010000002">
    <property type="protein sequence ID" value="MBC2882931.1"/>
    <property type="molecule type" value="Genomic_DNA"/>
</dbReference>
<comment type="catalytic activity">
    <reaction evidence="1">
        <text>Hydrolyzes the link between N-acetylmuramoyl residues and L-amino acid residues in certain cell-wall glycopeptides.</text>
        <dbReference type="EC" id="3.5.1.28"/>
    </reaction>
</comment>
<dbReference type="InterPro" id="IPR002508">
    <property type="entry name" value="MurNAc-LAA_cat"/>
</dbReference>
<dbReference type="CDD" id="cd02696">
    <property type="entry name" value="MurNAc-LAA"/>
    <property type="match status" value="1"/>
</dbReference>
<feature type="compositionally biased region" description="Polar residues" evidence="4">
    <location>
        <begin position="244"/>
        <end position="261"/>
    </location>
</feature>
<dbReference type="RefSeq" id="WP_185898518.1">
    <property type="nucleotide sequence ID" value="NZ_JACLZK010000002.1"/>
</dbReference>
<keyword evidence="5" id="KW-0732">Signal</keyword>
<feature type="domain" description="MurNAc-LAA" evidence="6">
    <location>
        <begin position="451"/>
        <end position="607"/>
    </location>
</feature>
<dbReference type="PANTHER" id="PTHR30404">
    <property type="entry name" value="N-ACETYLMURAMOYL-L-ALANINE AMIDASE"/>
    <property type="match status" value="1"/>
</dbReference>
<evidence type="ECO:0000256" key="1">
    <source>
        <dbReference type="ARBA" id="ARBA00001561"/>
    </source>
</evidence>
<dbReference type="GO" id="GO:0009253">
    <property type="term" value="P:peptidoglycan catabolic process"/>
    <property type="evidence" value="ECO:0007669"/>
    <property type="project" value="InterPro"/>
</dbReference>
<feature type="region of interest" description="Disordered" evidence="4">
    <location>
        <begin position="242"/>
        <end position="278"/>
    </location>
</feature>
<sequence length="614" mass="68441">MAKIIRKIFVILFLLAAAFANDGFFDKFDREFDGASSKKKTEFHQELRVLYVRSIMHNDKELTAKSLQRLIKSAKALGLDTKSYEKELKGLPQPKAAPAPKKEKEAPKPKQPEAKDQKEAKQKPAELKQLSAPVNKKNPAEQDKLTLVSVIRGSDSLELKFNRQLGGSDINKFTLNQKGLYRDIYQFKGVWSAGTVESIKGFLVDEVRISQFDASTVRVVFVNKFEINLKLRAEDRSLVFKKASPTQEQKSLKNENLNSKQAAAKDNHQKSQISQKQSVEKTIDLKQAQIQARQMAEKKKIEQAKLEQKQEAQKNAAKTKPEIAQAPQQQKTAQSQSQNQKLAQQKQEKVAAQTKTDAKKTQSTTEKDEQEIVLAPVKTTSAKKITSAKGKVIVLDAGHGGDDPGAINGSLKEKNIVLSIAQKAGKELQGRGYKVYYTRSKDKFINLRDRTKYANDKAADLFISIHANAAPNKSKAATMRGIETFFLSPARSERSKNAAALENKSDIEEMNYFSKQTFLNFLNREKIIASNKLAIDVQREVLARAKSVSSKASDGGVREAPFWVLVGALMPAVLLEVGYITHPDEGELINNSKYQDALAKGLADGIDVYFSNQQ</sequence>
<keyword evidence="3" id="KW-0378">Hydrolase</keyword>
<evidence type="ECO:0000259" key="6">
    <source>
        <dbReference type="SMART" id="SM00646"/>
    </source>
</evidence>
<dbReference type="AlphaFoldDB" id="A0A842J5K2"/>
<feature type="region of interest" description="Disordered" evidence="4">
    <location>
        <begin position="301"/>
        <end position="369"/>
    </location>
</feature>
<accession>A0A842J5K2</accession>
<dbReference type="Pfam" id="PF01520">
    <property type="entry name" value="Amidase_3"/>
    <property type="match status" value="1"/>
</dbReference>
<organism evidence="7 8">
    <name type="scientific">Campylobacter massiliensis</name>
    <dbReference type="NCBI Taxonomy" id="2762557"/>
    <lineage>
        <taxon>Bacteria</taxon>
        <taxon>Pseudomonadati</taxon>
        <taxon>Campylobacterota</taxon>
        <taxon>Epsilonproteobacteria</taxon>
        <taxon>Campylobacterales</taxon>
        <taxon>Campylobacteraceae</taxon>
        <taxon>Campylobacter</taxon>
    </lineage>
</organism>
<comment type="caution">
    <text evidence="7">The sequence shown here is derived from an EMBL/GenBank/DDBJ whole genome shotgun (WGS) entry which is preliminary data.</text>
</comment>
<evidence type="ECO:0000313" key="8">
    <source>
        <dbReference type="Proteomes" id="UP000552683"/>
    </source>
</evidence>
<dbReference type="InterPro" id="IPR050695">
    <property type="entry name" value="N-acetylmuramoyl_amidase_3"/>
</dbReference>
<dbReference type="Gene3D" id="3.40.630.40">
    <property type="entry name" value="Zn-dependent exopeptidases"/>
    <property type="match status" value="1"/>
</dbReference>
<dbReference type="Proteomes" id="UP000552683">
    <property type="component" value="Unassembled WGS sequence"/>
</dbReference>
<dbReference type="GO" id="GO:0030288">
    <property type="term" value="C:outer membrane-bounded periplasmic space"/>
    <property type="evidence" value="ECO:0007669"/>
    <property type="project" value="TreeGrafter"/>
</dbReference>
<keyword evidence="8" id="KW-1185">Reference proteome</keyword>